<dbReference type="Gene3D" id="3.10.105.10">
    <property type="entry name" value="Dipeptide-binding Protein, Domain 3"/>
    <property type="match status" value="1"/>
</dbReference>
<dbReference type="SUPFAM" id="SSF53850">
    <property type="entry name" value="Periplasmic binding protein-like II"/>
    <property type="match status" value="1"/>
</dbReference>
<comment type="caution">
    <text evidence="7">The sequence shown here is derived from an EMBL/GenBank/DDBJ whole genome shotgun (WGS) entry which is preliminary data.</text>
</comment>
<dbReference type="GO" id="GO:0015833">
    <property type="term" value="P:peptide transport"/>
    <property type="evidence" value="ECO:0007669"/>
    <property type="project" value="TreeGrafter"/>
</dbReference>
<dbReference type="PIRSF" id="PIRSF002741">
    <property type="entry name" value="MppA"/>
    <property type="match status" value="1"/>
</dbReference>
<evidence type="ECO:0000313" key="8">
    <source>
        <dbReference type="Proteomes" id="UP000295172"/>
    </source>
</evidence>
<evidence type="ECO:0000259" key="6">
    <source>
        <dbReference type="Pfam" id="PF00496"/>
    </source>
</evidence>
<comment type="subcellular location">
    <subcellularLocation>
        <location evidence="1">Cell envelope</location>
    </subcellularLocation>
</comment>
<dbReference type="PROSITE" id="PS51257">
    <property type="entry name" value="PROKAR_LIPOPROTEIN"/>
    <property type="match status" value="1"/>
</dbReference>
<proteinExistence type="inferred from homology"/>
<dbReference type="OrthoDB" id="9764591at2"/>
<feature type="domain" description="Solute-binding protein family 5" evidence="6">
    <location>
        <begin position="98"/>
        <end position="465"/>
    </location>
</feature>
<evidence type="ECO:0000256" key="3">
    <source>
        <dbReference type="ARBA" id="ARBA00022448"/>
    </source>
</evidence>
<dbReference type="GO" id="GO:0042597">
    <property type="term" value="C:periplasmic space"/>
    <property type="evidence" value="ECO:0007669"/>
    <property type="project" value="UniProtKB-ARBA"/>
</dbReference>
<dbReference type="PANTHER" id="PTHR30290:SF10">
    <property type="entry name" value="PERIPLASMIC OLIGOPEPTIDE-BINDING PROTEIN-RELATED"/>
    <property type="match status" value="1"/>
</dbReference>
<sequence>MRTTFLRRGRLCLILATTIALASCAGKSRDGASATPGGQATQYTQPAKATAAIDRVTWALRSEPTTLDSGRAVGGDSWSVLANVCESLVYQQPDGRTVPALAESVSRPDDRTYVFTLRHGVRFFDGKLVTAEDVVFSLNRSRNPETGSFFAGYTDRVSSIEKTGADQITIKLSKPDAIFYQMLSTPLGHILQKSYTQSRGTAYGTATGGVMCTGAYRVEDWRKGDSITLEPNPDWWNRANRPQLTQQAKFVFLSDGSTLTSALLNGDVDGTFFPAATAIPRLKQSTDGTVYFGPSSLLHSLVVAHSGGILADPKLRQAVAEIIDYKGIVRTAFQSAAEPLRAIAPPGSWGTQQAVYRPAYDALRQPEQDLDGARRLILESGVTNPALTLAVPGWLPEYRTFGETFQSDARKAGLTVKLQLLQKADFLALFGDKSARAKVDLFYTDYFASIPDPTELYTQLGTGGGSINYSGYRNAEVTQLLEQARATADDAQRAELTVKAQGLIMKDRPWIPFASPYQLLYLNKRLGGAVNRSPAFMYWPWLPDVGKR</sequence>
<evidence type="ECO:0000256" key="5">
    <source>
        <dbReference type="SAM" id="SignalP"/>
    </source>
</evidence>
<comment type="similarity">
    <text evidence="2">Belongs to the bacterial solute-binding protein 5 family.</text>
</comment>
<dbReference type="RefSeq" id="WP_132315363.1">
    <property type="nucleotide sequence ID" value="NZ_SMKR01000003.1"/>
</dbReference>
<dbReference type="Pfam" id="PF00496">
    <property type="entry name" value="SBP_bac_5"/>
    <property type="match status" value="1"/>
</dbReference>
<dbReference type="GO" id="GO:0043190">
    <property type="term" value="C:ATP-binding cassette (ABC) transporter complex"/>
    <property type="evidence" value="ECO:0007669"/>
    <property type="project" value="InterPro"/>
</dbReference>
<dbReference type="InterPro" id="IPR039424">
    <property type="entry name" value="SBP_5"/>
</dbReference>
<evidence type="ECO:0000256" key="1">
    <source>
        <dbReference type="ARBA" id="ARBA00004196"/>
    </source>
</evidence>
<reference evidence="7 8" key="1">
    <citation type="submission" date="2019-02" db="EMBL/GenBank/DDBJ databases">
        <title>Draft genome sequences of novel Actinobacteria.</title>
        <authorList>
            <person name="Sahin N."/>
            <person name="Ay H."/>
            <person name="Saygin H."/>
        </authorList>
    </citation>
    <scope>NUCLEOTIDE SEQUENCE [LARGE SCALE GENOMIC DNA]</scope>
    <source>
        <strain evidence="7 8">16K104</strain>
    </source>
</reference>
<evidence type="ECO:0000256" key="4">
    <source>
        <dbReference type="ARBA" id="ARBA00022729"/>
    </source>
</evidence>
<dbReference type="AlphaFoldDB" id="A0A4R4XJ00"/>
<feature type="chain" id="PRO_5039499008" evidence="5">
    <location>
        <begin position="23"/>
        <end position="548"/>
    </location>
</feature>
<protein>
    <submittedName>
        <fullName evidence="7">ABC transporter substrate-binding protein</fullName>
    </submittedName>
</protein>
<dbReference type="Proteomes" id="UP000295172">
    <property type="component" value="Unassembled WGS sequence"/>
</dbReference>
<dbReference type="Gene3D" id="3.40.190.10">
    <property type="entry name" value="Periplasmic binding protein-like II"/>
    <property type="match status" value="1"/>
</dbReference>
<gene>
    <name evidence="7" type="ORF">E1218_01450</name>
</gene>
<dbReference type="CDD" id="cd00995">
    <property type="entry name" value="PBP2_NikA_DppA_OppA_like"/>
    <property type="match status" value="1"/>
</dbReference>
<keyword evidence="3" id="KW-0813">Transport</keyword>
<accession>A0A4R4XJ00</accession>
<organism evidence="7 8">
    <name type="scientific">Kribbella turkmenica</name>
    <dbReference type="NCBI Taxonomy" id="2530375"/>
    <lineage>
        <taxon>Bacteria</taxon>
        <taxon>Bacillati</taxon>
        <taxon>Actinomycetota</taxon>
        <taxon>Actinomycetes</taxon>
        <taxon>Propionibacteriales</taxon>
        <taxon>Kribbellaceae</taxon>
        <taxon>Kribbella</taxon>
    </lineage>
</organism>
<keyword evidence="4 5" id="KW-0732">Signal</keyword>
<keyword evidence="8" id="KW-1185">Reference proteome</keyword>
<dbReference type="EMBL" id="SMKR01000003">
    <property type="protein sequence ID" value="TDD30492.1"/>
    <property type="molecule type" value="Genomic_DNA"/>
</dbReference>
<dbReference type="InterPro" id="IPR030678">
    <property type="entry name" value="Peptide/Ni-bd"/>
</dbReference>
<dbReference type="GO" id="GO:0030313">
    <property type="term" value="C:cell envelope"/>
    <property type="evidence" value="ECO:0007669"/>
    <property type="project" value="UniProtKB-SubCell"/>
</dbReference>
<dbReference type="InterPro" id="IPR000914">
    <property type="entry name" value="SBP_5_dom"/>
</dbReference>
<evidence type="ECO:0000256" key="2">
    <source>
        <dbReference type="ARBA" id="ARBA00005695"/>
    </source>
</evidence>
<evidence type="ECO:0000313" key="7">
    <source>
        <dbReference type="EMBL" id="TDD30492.1"/>
    </source>
</evidence>
<dbReference type="GO" id="GO:1904680">
    <property type="term" value="F:peptide transmembrane transporter activity"/>
    <property type="evidence" value="ECO:0007669"/>
    <property type="project" value="TreeGrafter"/>
</dbReference>
<dbReference type="PANTHER" id="PTHR30290">
    <property type="entry name" value="PERIPLASMIC BINDING COMPONENT OF ABC TRANSPORTER"/>
    <property type="match status" value="1"/>
</dbReference>
<feature type="signal peptide" evidence="5">
    <location>
        <begin position="1"/>
        <end position="22"/>
    </location>
</feature>
<name>A0A4R4XJ00_9ACTN</name>